<name>A0A2U8P320_9BRAD</name>
<proteinExistence type="predicted"/>
<evidence type="ECO:0000313" key="3">
    <source>
        <dbReference type="EMBL" id="AWL92123.1"/>
    </source>
</evidence>
<evidence type="ECO:0000313" key="4">
    <source>
        <dbReference type="Proteomes" id="UP000215703"/>
    </source>
</evidence>
<gene>
    <name evidence="3" type="ORF">CIT37_07855</name>
</gene>
<accession>A0A2U8P320</accession>
<organism evidence="3 4">
    <name type="scientific">Bradyrhizobium ottawaense</name>
    <dbReference type="NCBI Taxonomy" id="931866"/>
    <lineage>
        <taxon>Bacteria</taxon>
        <taxon>Pseudomonadati</taxon>
        <taxon>Pseudomonadota</taxon>
        <taxon>Alphaproteobacteria</taxon>
        <taxon>Hyphomicrobiales</taxon>
        <taxon>Nitrobacteraceae</taxon>
        <taxon>Bradyrhizobium</taxon>
    </lineage>
</organism>
<dbReference type="AlphaFoldDB" id="A0A2U8P320"/>
<sequence>MQMMLKGSIRFLIAVVLACLLQVPVTRTASAQADPRQILTAVIQQLQTGTPNPTWYGPQLWQTIAMQTNNSDVYMPLVQLGQVTNVVLSGQTQLPAGPVYSMVAQHQQGVSTWLLGISLYTNRIEYANFNIGSTPQQLPAQPVPLPQTAAPTPGSVPNPPANPPPQTSGTSEACKRFPNLC</sequence>
<keyword evidence="2" id="KW-0732">Signal</keyword>
<feature type="compositionally biased region" description="Pro residues" evidence="1">
    <location>
        <begin position="154"/>
        <end position="166"/>
    </location>
</feature>
<dbReference type="EMBL" id="CP029425">
    <property type="protein sequence ID" value="AWL92123.1"/>
    <property type="molecule type" value="Genomic_DNA"/>
</dbReference>
<dbReference type="KEGG" id="bot:CIT37_07855"/>
<feature type="region of interest" description="Disordered" evidence="1">
    <location>
        <begin position="137"/>
        <end position="181"/>
    </location>
</feature>
<dbReference type="Proteomes" id="UP000215703">
    <property type="component" value="Chromosome"/>
</dbReference>
<reference evidence="3 4" key="1">
    <citation type="journal article" date="2014" name="Int. J. Syst. Evol. Microbiol.">
        <title>Bradyrhizobium ottawaense sp. nov., a symbiotic nitrogen fixing bacterium from root nodules of soybeans in Canada.</title>
        <authorList>
            <person name="Yu X."/>
            <person name="Cloutier S."/>
            <person name="Tambong J.T."/>
            <person name="Bromfield E.S."/>
        </authorList>
    </citation>
    <scope>NUCLEOTIDE SEQUENCE [LARGE SCALE GENOMIC DNA]</scope>
    <source>
        <strain evidence="3 4">OO99</strain>
    </source>
</reference>
<feature type="signal peptide" evidence="2">
    <location>
        <begin position="1"/>
        <end position="31"/>
    </location>
</feature>
<evidence type="ECO:0000256" key="2">
    <source>
        <dbReference type="SAM" id="SignalP"/>
    </source>
</evidence>
<evidence type="ECO:0008006" key="5">
    <source>
        <dbReference type="Google" id="ProtNLM"/>
    </source>
</evidence>
<feature type="chain" id="PRO_5015950325" description="DUF3299 domain-containing protein" evidence="2">
    <location>
        <begin position="32"/>
        <end position="181"/>
    </location>
</feature>
<evidence type="ECO:0000256" key="1">
    <source>
        <dbReference type="SAM" id="MobiDB-lite"/>
    </source>
</evidence>
<reference evidence="3 4" key="2">
    <citation type="journal article" date="2017" name="Syst. Appl. Microbiol.">
        <title>Soybeans inoculated with root zone soils of Canadian native legumes harbour diverse and novel Bradyrhizobium spp. that possess agricultural potential.</title>
        <authorList>
            <person name="Bromfield E.S.P."/>
            <person name="Cloutier S."/>
            <person name="Tambong J.T."/>
            <person name="Tran Thi T.V."/>
        </authorList>
    </citation>
    <scope>NUCLEOTIDE SEQUENCE [LARGE SCALE GENOMIC DNA]</scope>
    <source>
        <strain evidence="3 4">OO99</strain>
    </source>
</reference>
<protein>
    <recommendedName>
        <fullName evidence="5">DUF3299 domain-containing protein</fullName>
    </recommendedName>
</protein>
<feature type="compositionally biased region" description="Low complexity" evidence="1">
    <location>
        <begin position="137"/>
        <end position="153"/>
    </location>
</feature>